<comment type="caution">
    <text evidence="2">The sequence shown here is derived from an EMBL/GenBank/DDBJ whole genome shotgun (WGS) entry which is preliminary data.</text>
</comment>
<evidence type="ECO:0000313" key="3">
    <source>
        <dbReference type="Proteomes" id="UP001396898"/>
    </source>
</evidence>
<feature type="compositionally biased region" description="Low complexity" evidence="1">
    <location>
        <begin position="167"/>
        <end position="183"/>
    </location>
</feature>
<sequence>MSSTSGLSRTRSLRKPATSSAGSTNQKENSKLAPPPSSNDAGKASPSRLPQVKPLTRSATTTASTTASARARATNPTRSSTASTAAPAASSSSSSTTITTSRPPLSGILPGRNGLATTRRASPTTAENTAAAARPLGRTPTARHAPSASANIRSVSRESAAPTQRPSSSGGVSSTSTTISRSKTLGHSRAKSTATGLTAATTLKPPSSRVSNAAPSTVSTKPTTRSQTLQARGATHRASASTSAATATAATALPAAAQSRPAFNTNQQHFSPLKSQAPKPLTSTFLAPPSPSKLPSNVAISAETARLQTELLQLSLLHRDAGHTAAEWHESAQRKLGARFAELVRAEQALGGRERDGVEARNAAVLVRWGAARASTQVVGGLEEKVQMLDQVVNGVWRFGEPGGRYARVVEEFEDWAGRLQGIMEARRKGDLNSLLGSGVDDGDDKGGEEVLFIGDLENRWRDECPGLVRKLEEWRRILRHLGPAPDDNATTTTTTTEEGGEVGGQKSSLAKILEGCTSMVDDMLAELALMEQMVREAVRAEDDWIEAMNKELNLGNEKDAPGDRSAPLWKMVV</sequence>
<accession>A0ABR1S8T4</accession>
<feature type="compositionally biased region" description="Low complexity" evidence="1">
    <location>
        <begin position="231"/>
        <end position="246"/>
    </location>
</feature>
<feature type="compositionally biased region" description="Low complexity" evidence="1">
    <location>
        <begin position="193"/>
        <end position="203"/>
    </location>
</feature>
<feature type="compositionally biased region" description="Low complexity" evidence="1">
    <location>
        <begin position="1"/>
        <end position="10"/>
    </location>
</feature>
<keyword evidence="3" id="KW-1185">Reference proteome</keyword>
<feature type="compositionally biased region" description="Low complexity" evidence="1">
    <location>
        <begin position="56"/>
        <end position="106"/>
    </location>
</feature>
<feature type="compositionally biased region" description="Polar residues" evidence="1">
    <location>
        <begin position="115"/>
        <end position="128"/>
    </location>
</feature>
<gene>
    <name evidence="2" type="ORF">PG991_004488</name>
</gene>
<organism evidence="2 3">
    <name type="scientific">Apiospora marii</name>
    <dbReference type="NCBI Taxonomy" id="335849"/>
    <lineage>
        <taxon>Eukaryota</taxon>
        <taxon>Fungi</taxon>
        <taxon>Dikarya</taxon>
        <taxon>Ascomycota</taxon>
        <taxon>Pezizomycotina</taxon>
        <taxon>Sordariomycetes</taxon>
        <taxon>Xylariomycetidae</taxon>
        <taxon>Amphisphaeriales</taxon>
        <taxon>Apiosporaceae</taxon>
        <taxon>Apiospora</taxon>
    </lineage>
</organism>
<proteinExistence type="predicted"/>
<protein>
    <submittedName>
        <fullName evidence="2">Uncharacterized protein</fullName>
    </submittedName>
</protein>
<reference evidence="2 3" key="1">
    <citation type="submission" date="2023-01" db="EMBL/GenBank/DDBJ databases">
        <title>Analysis of 21 Apiospora genomes using comparative genomics revels a genus with tremendous synthesis potential of carbohydrate active enzymes and secondary metabolites.</title>
        <authorList>
            <person name="Sorensen T."/>
        </authorList>
    </citation>
    <scope>NUCLEOTIDE SEQUENCE [LARGE SCALE GENOMIC DNA]</scope>
    <source>
        <strain evidence="2 3">CBS 20057</strain>
    </source>
</reference>
<feature type="compositionally biased region" description="Polar residues" evidence="1">
    <location>
        <begin position="204"/>
        <end position="230"/>
    </location>
</feature>
<dbReference type="Proteomes" id="UP001396898">
    <property type="component" value="Unassembled WGS sequence"/>
</dbReference>
<evidence type="ECO:0000256" key="1">
    <source>
        <dbReference type="SAM" id="MobiDB-lite"/>
    </source>
</evidence>
<evidence type="ECO:0000313" key="2">
    <source>
        <dbReference type="EMBL" id="KAK8027432.1"/>
    </source>
</evidence>
<feature type="compositionally biased region" description="Polar residues" evidence="1">
    <location>
        <begin position="17"/>
        <end position="27"/>
    </location>
</feature>
<dbReference type="EMBL" id="JAQQWI010000007">
    <property type="protein sequence ID" value="KAK8027432.1"/>
    <property type="molecule type" value="Genomic_DNA"/>
</dbReference>
<feature type="region of interest" description="Disordered" evidence="1">
    <location>
        <begin position="483"/>
        <end position="507"/>
    </location>
</feature>
<feature type="region of interest" description="Disordered" evidence="1">
    <location>
        <begin position="1"/>
        <end position="246"/>
    </location>
</feature>
<name>A0ABR1S8T4_9PEZI</name>
<feature type="region of interest" description="Disordered" evidence="1">
    <location>
        <begin position="268"/>
        <end position="292"/>
    </location>
</feature>